<dbReference type="InterPro" id="IPR045865">
    <property type="entry name" value="ACT-like_dom_sf"/>
</dbReference>
<dbReference type="NCBIfam" id="TIGR00655">
    <property type="entry name" value="PurU"/>
    <property type="match status" value="1"/>
</dbReference>
<dbReference type="InterPro" id="IPR036477">
    <property type="entry name" value="Formyl_transf_N_sf"/>
</dbReference>
<dbReference type="Gene3D" id="3.30.70.260">
    <property type="match status" value="1"/>
</dbReference>
<evidence type="ECO:0000313" key="5">
    <source>
        <dbReference type="Proteomes" id="UP000095751"/>
    </source>
</evidence>
<dbReference type="AlphaFoldDB" id="A0A1E7FCG7"/>
<keyword evidence="5" id="KW-1185">Reference proteome</keyword>
<evidence type="ECO:0000256" key="2">
    <source>
        <dbReference type="ARBA" id="ARBA00022801"/>
    </source>
</evidence>
<feature type="domain" description="ACT" evidence="3">
    <location>
        <begin position="13"/>
        <end position="96"/>
    </location>
</feature>
<dbReference type="Gene3D" id="3.40.50.170">
    <property type="entry name" value="Formyl transferase, N-terminal domain"/>
    <property type="match status" value="1"/>
</dbReference>
<dbReference type="KEGG" id="fcy:FRACYDRAFT_187273"/>
<protein>
    <submittedName>
        <fullName evidence="4">Formyltetrahydrofolate deformylase</fullName>
    </submittedName>
</protein>
<reference evidence="4 5" key="1">
    <citation type="submission" date="2016-09" db="EMBL/GenBank/DDBJ databases">
        <title>Extensive genetic diversity and differential bi-allelic expression allows diatom success in the polar Southern Ocean.</title>
        <authorList>
            <consortium name="DOE Joint Genome Institute"/>
            <person name="Mock T."/>
            <person name="Otillar R.P."/>
            <person name="Strauss J."/>
            <person name="Dupont C."/>
            <person name="Frickenhaus S."/>
            <person name="Maumus F."/>
            <person name="Mcmullan M."/>
            <person name="Sanges R."/>
            <person name="Schmutz J."/>
            <person name="Toseland A."/>
            <person name="Valas R."/>
            <person name="Veluchamy A."/>
            <person name="Ward B.J."/>
            <person name="Allen A."/>
            <person name="Barry K."/>
            <person name="Falciatore A."/>
            <person name="Ferrante M."/>
            <person name="Fortunato A.E."/>
            <person name="Gloeckner G."/>
            <person name="Gruber A."/>
            <person name="Hipkin R."/>
            <person name="Janech M."/>
            <person name="Kroth P."/>
            <person name="Leese F."/>
            <person name="Lindquist E."/>
            <person name="Lyon B.R."/>
            <person name="Martin J."/>
            <person name="Mayer C."/>
            <person name="Parker M."/>
            <person name="Quesneville H."/>
            <person name="Raymond J."/>
            <person name="Uhlig C."/>
            <person name="Valentin K.U."/>
            <person name="Worden A.Z."/>
            <person name="Armbrust E.V."/>
            <person name="Bowler C."/>
            <person name="Green B."/>
            <person name="Moulton V."/>
            <person name="Van Oosterhout C."/>
            <person name="Grigoriev I."/>
        </authorList>
    </citation>
    <scope>NUCLEOTIDE SEQUENCE [LARGE SCALE GENOMIC DNA]</scope>
    <source>
        <strain evidence="4 5">CCMP1102</strain>
    </source>
</reference>
<dbReference type="NCBIfam" id="NF004684">
    <property type="entry name" value="PRK06027.1"/>
    <property type="match status" value="1"/>
</dbReference>
<keyword evidence="2" id="KW-0378">Hydrolase</keyword>
<dbReference type="PANTHER" id="PTHR42706">
    <property type="entry name" value="FORMYLTETRAHYDROFOLATE DEFORMYLASE"/>
    <property type="match status" value="1"/>
</dbReference>
<dbReference type="GO" id="GO:0006189">
    <property type="term" value="P:'de novo' IMP biosynthetic process"/>
    <property type="evidence" value="ECO:0007669"/>
    <property type="project" value="InterPro"/>
</dbReference>
<sequence>MFSSNAVVKRLGTLRVVGPDGVGLLAASTQVLNHHGCNILKSEQWTDTRENICFQRVSFHYNGVANDLMDLHRKTPTLKALWDWRDRRKKIGILVSKYDHCLWELLLRHKARELDADISVVISNHETLRPVAETFGIPYHVISPTKVSATETSSILPHHEVQQLELLKDVDVVILARYMQVLSSEFLKQFPKDGIINIHHSFLPAFLGGSPHRQAHERGVKLIGATAHFTTEVLDDGPIIEQDVINCSHRDSVQQLVKKGRVLERNVLLKAIEAHLDDRIIVHGNRCVVFGD</sequence>
<evidence type="ECO:0000256" key="1">
    <source>
        <dbReference type="ARBA" id="ARBA00022563"/>
    </source>
</evidence>
<dbReference type="Pfam" id="PF00551">
    <property type="entry name" value="Formyl_trans_N"/>
    <property type="match status" value="1"/>
</dbReference>
<dbReference type="InParanoid" id="A0A1E7FCG7"/>
<dbReference type="GO" id="GO:0006730">
    <property type="term" value="P:one-carbon metabolic process"/>
    <property type="evidence" value="ECO:0007669"/>
    <property type="project" value="UniProtKB-KW"/>
</dbReference>
<name>A0A1E7FCG7_9STRA</name>
<dbReference type="PANTHER" id="PTHR42706:SF1">
    <property type="entry name" value="FORMYLTETRAHYDROFOLATE DEFORMYLASE 2, MITOCHONDRIAL"/>
    <property type="match status" value="1"/>
</dbReference>
<dbReference type="PROSITE" id="PS51671">
    <property type="entry name" value="ACT"/>
    <property type="match status" value="1"/>
</dbReference>
<evidence type="ECO:0000313" key="4">
    <source>
        <dbReference type="EMBL" id="OEU15857.1"/>
    </source>
</evidence>
<dbReference type="PIRSF" id="PIRSF036480">
    <property type="entry name" value="FormyFH4_hydr"/>
    <property type="match status" value="1"/>
</dbReference>
<keyword evidence="1" id="KW-0554">One-carbon metabolism</keyword>
<dbReference type="EMBL" id="KV784359">
    <property type="protein sequence ID" value="OEU15857.1"/>
    <property type="molecule type" value="Genomic_DNA"/>
</dbReference>
<dbReference type="InterPro" id="IPR004810">
    <property type="entry name" value="PurU"/>
</dbReference>
<dbReference type="Proteomes" id="UP000095751">
    <property type="component" value="Unassembled WGS sequence"/>
</dbReference>
<dbReference type="GO" id="GO:0008864">
    <property type="term" value="F:formyltetrahydrofolate deformylase activity"/>
    <property type="evidence" value="ECO:0007669"/>
    <property type="project" value="InterPro"/>
</dbReference>
<accession>A0A1E7FCG7</accession>
<organism evidence="4 5">
    <name type="scientific">Fragilariopsis cylindrus CCMP1102</name>
    <dbReference type="NCBI Taxonomy" id="635003"/>
    <lineage>
        <taxon>Eukaryota</taxon>
        <taxon>Sar</taxon>
        <taxon>Stramenopiles</taxon>
        <taxon>Ochrophyta</taxon>
        <taxon>Bacillariophyta</taxon>
        <taxon>Bacillariophyceae</taxon>
        <taxon>Bacillariophycidae</taxon>
        <taxon>Bacillariales</taxon>
        <taxon>Bacillariaceae</taxon>
        <taxon>Fragilariopsis</taxon>
    </lineage>
</organism>
<dbReference type="PRINTS" id="PR01575">
    <property type="entry name" value="FFH4HYDRLASE"/>
</dbReference>
<dbReference type="InterPro" id="IPR002376">
    <property type="entry name" value="Formyl_transf_N"/>
</dbReference>
<dbReference type="OrthoDB" id="4239773at2759"/>
<dbReference type="SUPFAM" id="SSF55021">
    <property type="entry name" value="ACT-like"/>
    <property type="match status" value="1"/>
</dbReference>
<evidence type="ECO:0000259" key="3">
    <source>
        <dbReference type="PROSITE" id="PS51671"/>
    </source>
</evidence>
<dbReference type="InterPro" id="IPR002912">
    <property type="entry name" value="ACT_dom"/>
</dbReference>
<dbReference type="SUPFAM" id="SSF53328">
    <property type="entry name" value="Formyltransferase"/>
    <property type="match status" value="1"/>
</dbReference>
<proteinExistence type="predicted"/>
<gene>
    <name evidence="4" type="ORF">FRACYDRAFT_187273</name>
</gene>